<evidence type="ECO:0000313" key="5">
    <source>
        <dbReference type="Proteomes" id="UP000670475"/>
    </source>
</evidence>
<evidence type="ECO:0000313" key="4">
    <source>
        <dbReference type="EMBL" id="MBP0461643.1"/>
    </source>
</evidence>
<dbReference type="Pfam" id="PF18164">
    <property type="entry name" value="GNAT_C"/>
    <property type="match status" value="1"/>
</dbReference>
<evidence type="ECO:0000256" key="1">
    <source>
        <dbReference type="SAM" id="MobiDB-lite"/>
    </source>
</evidence>
<dbReference type="Pfam" id="PF18082">
    <property type="entry name" value="NAT_N"/>
    <property type="match status" value="1"/>
</dbReference>
<accession>A0A940MNI9</accession>
<gene>
    <name evidence="4" type="ORF">JFN87_29920</name>
</gene>
<dbReference type="InterPro" id="IPR041644">
    <property type="entry name" value="GNAT_C"/>
</dbReference>
<feature type="domain" description="N-acyltransferase N-terminal" evidence="2">
    <location>
        <begin position="36"/>
        <end position="173"/>
    </location>
</feature>
<dbReference type="AlphaFoldDB" id="A0A940MNI9"/>
<feature type="domain" description="GNAT-like C-terminal" evidence="3">
    <location>
        <begin position="175"/>
        <end position="335"/>
    </location>
</feature>
<dbReference type="InterPro" id="IPR041273">
    <property type="entry name" value="NAT_N"/>
</dbReference>
<organism evidence="4 5">
    <name type="scientific">Streptomyces montanisoli</name>
    <dbReference type="NCBI Taxonomy" id="2798581"/>
    <lineage>
        <taxon>Bacteria</taxon>
        <taxon>Bacillati</taxon>
        <taxon>Actinomycetota</taxon>
        <taxon>Actinomycetes</taxon>
        <taxon>Kitasatosporales</taxon>
        <taxon>Streptomycetaceae</taxon>
        <taxon>Streptomyces</taxon>
    </lineage>
</organism>
<evidence type="ECO:0000259" key="2">
    <source>
        <dbReference type="Pfam" id="PF18082"/>
    </source>
</evidence>
<keyword evidence="5" id="KW-1185">Reference proteome</keyword>
<feature type="region of interest" description="Disordered" evidence="1">
    <location>
        <begin position="1"/>
        <end position="32"/>
    </location>
</feature>
<reference evidence="4" key="1">
    <citation type="submission" date="2021-03" db="EMBL/GenBank/DDBJ databases">
        <title>Whole genome sequence of Streptomyces bomunensis MMS17-BM035.</title>
        <authorList>
            <person name="Lee J.H."/>
        </authorList>
    </citation>
    <scope>NUCLEOTIDE SEQUENCE</scope>
    <source>
        <strain evidence="4">MMS17-BM035</strain>
    </source>
</reference>
<name>A0A940MNI9_9ACTN</name>
<sequence length="337" mass="36205">MTAYPRTRGDESTQRAGRTPVTAEPTAGPAVPEADEDLADLLLDLTVPHEDIGGILALRRRVAADPALRATADDALAHLVAGMGAGGSGRTEGERPKLPGLPEDIGVAEPYLPVYVYVAALPVVRAHHRERGVPDEIGRRTLADLGRQLAVHRRRYGTGGLTSPGWPALHFRGELYQLGRLQFERAGLGARTAAAVSAAGAAASAGDPCLSLHIPDFLGPLAPGAVDASLARAKAFFSRHFPEDRATAATCHSWLLDPQLAGYLPPESNIMRFQSRFRPARPGEAPETDDRDPVGFVFGDPRLDHDRLPRRTTLERAIGDHLRAGRHWHAGHGWLAL</sequence>
<evidence type="ECO:0000259" key="3">
    <source>
        <dbReference type="Pfam" id="PF18164"/>
    </source>
</evidence>
<comment type="caution">
    <text evidence="4">The sequence shown here is derived from an EMBL/GenBank/DDBJ whole genome shotgun (WGS) entry which is preliminary data.</text>
</comment>
<dbReference type="Gene3D" id="3.40.630.120">
    <property type="match status" value="1"/>
</dbReference>
<protein>
    <submittedName>
        <fullName evidence="4">DUF5596 domain-containing protein</fullName>
    </submittedName>
</protein>
<dbReference type="Proteomes" id="UP000670475">
    <property type="component" value="Unassembled WGS sequence"/>
</dbReference>
<dbReference type="EMBL" id="JAGIQL010000213">
    <property type="protein sequence ID" value="MBP0461643.1"/>
    <property type="molecule type" value="Genomic_DNA"/>
</dbReference>
<proteinExistence type="predicted"/>